<organism evidence="5 6">
    <name type="scientific">Microbacterium saccharophilum</name>
    <dbReference type="NCBI Taxonomy" id="1213358"/>
    <lineage>
        <taxon>Bacteria</taxon>
        <taxon>Bacillati</taxon>
        <taxon>Actinomycetota</taxon>
        <taxon>Actinomycetes</taxon>
        <taxon>Micrococcales</taxon>
        <taxon>Microbacteriaceae</taxon>
        <taxon>Microbacterium</taxon>
    </lineage>
</organism>
<keyword evidence="3" id="KW-0328">Glycosyltransferase</keyword>
<reference evidence="5 6" key="1">
    <citation type="submission" date="2019-08" db="EMBL/GenBank/DDBJ databases">
        <authorList>
            <person name="Dong K."/>
        </authorList>
    </citation>
    <scope>NUCLEOTIDE SEQUENCE [LARGE SCALE GENOMIC DNA]</scope>
    <source>
        <strain evidence="5 6">K-1</strain>
    </source>
</reference>
<name>A0A5C8IAM2_9MICO</name>
<dbReference type="GO" id="GO:0016757">
    <property type="term" value="F:glycosyltransferase activity"/>
    <property type="evidence" value="ECO:0007669"/>
    <property type="project" value="UniProtKB-KW"/>
</dbReference>
<accession>A0A5C8IAM2</accession>
<dbReference type="PANTHER" id="PTHR43179:SF12">
    <property type="entry name" value="GALACTOFURANOSYLTRANSFERASE GLFT2"/>
    <property type="match status" value="1"/>
</dbReference>
<dbReference type="Proteomes" id="UP000321949">
    <property type="component" value="Unassembled WGS sequence"/>
</dbReference>
<proteinExistence type="inferred from homology"/>
<evidence type="ECO:0000256" key="1">
    <source>
        <dbReference type="ARBA" id="ARBA00004776"/>
    </source>
</evidence>
<keyword evidence="4 5" id="KW-0808">Transferase</keyword>
<dbReference type="Gene3D" id="3.90.550.10">
    <property type="entry name" value="Spore Coat Polysaccharide Biosynthesis Protein SpsA, Chain A"/>
    <property type="match status" value="1"/>
</dbReference>
<evidence type="ECO:0000256" key="4">
    <source>
        <dbReference type="ARBA" id="ARBA00022679"/>
    </source>
</evidence>
<dbReference type="PANTHER" id="PTHR43179">
    <property type="entry name" value="RHAMNOSYLTRANSFERASE WBBL"/>
    <property type="match status" value="1"/>
</dbReference>
<dbReference type="OrthoDB" id="9771846at2"/>
<gene>
    <name evidence="5" type="ORF">FVP74_03345</name>
</gene>
<evidence type="ECO:0000256" key="3">
    <source>
        <dbReference type="ARBA" id="ARBA00022676"/>
    </source>
</evidence>
<evidence type="ECO:0000313" key="5">
    <source>
        <dbReference type="EMBL" id="TXK15443.1"/>
    </source>
</evidence>
<evidence type="ECO:0000313" key="6">
    <source>
        <dbReference type="Proteomes" id="UP000321949"/>
    </source>
</evidence>
<sequence>MGGVVVLDVSIVIVSYYSGRDLPPLIRSIDDAAGALSWHATVVNNTTDESLAHLSEDDRVTVVEAGANLGYSGGLNLGLTMAPEARVTVFLNPDLVLRTGALTALVAAVDGGSDAAVPRILDATGVRQDSLRREPTVLSAFGEAVFGDAWARRPQLLAETVRRDRVYRSEHAIEWATGATLAVRADVVAAVGAWDADRFFLYSEETDYCRRIRSRGGSIAYVPDSVVQHRGGGSGTSPHLDALLEVNKLRYFQKWHGPWAAGAFGTALLLRNAIRPHRPGARAAVRALLSSRARAGLPGGPR</sequence>
<dbReference type="Pfam" id="PF13641">
    <property type="entry name" value="Glyco_tranf_2_3"/>
    <property type="match status" value="1"/>
</dbReference>
<keyword evidence="6" id="KW-1185">Reference proteome</keyword>
<dbReference type="SUPFAM" id="SSF53448">
    <property type="entry name" value="Nucleotide-diphospho-sugar transferases"/>
    <property type="match status" value="1"/>
</dbReference>
<comment type="caution">
    <text evidence="5">The sequence shown here is derived from an EMBL/GenBank/DDBJ whole genome shotgun (WGS) entry which is preliminary data.</text>
</comment>
<protein>
    <submittedName>
        <fullName evidence="5">Glycosyltransferase family 2 protein</fullName>
    </submittedName>
</protein>
<dbReference type="InterPro" id="IPR029044">
    <property type="entry name" value="Nucleotide-diphossugar_trans"/>
</dbReference>
<comment type="similarity">
    <text evidence="2">Belongs to the glycosyltransferase 2 family.</text>
</comment>
<dbReference type="AlphaFoldDB" id="A0A5C8IAM2"/>
<comment type="pathway">
    <text evidence="1">Cell wall biogenesis; cell wall polysaccharide biosynthesis.</text>
</comment>
<evidence type="ECO:0000256" key="2">
    <source>
        <dbReference type="ARBA" id="ARBA00006739"/>
    </source>
</evidence>
<dbReference type="EMBL" id="VRSX01000001">
    <property type="protein sequence ID" value="TXK15443.1"/>
    <property type="molecule type" value="Genomic_DNA"/>
</dbReference>